<dbReference type="AlphaFoldDB" id="A0AAP0QY77"/>
<dbReference type="PANTHER" id="PTHR48046:SF4">
    <property type="entry name" value="GLYCOSYLTRANSFERASE"/>
    <property type="match status" value="1"/>
</dbReference>
<gene>
    <name evidence="5" type="ORF">WN944_007617</name>
</gene>
<dbReference type="Pfam" id="PF00201">
    <property type="entry name" value="UDPGT"/>
    <property type="match status" value="1"/>
</dbReference>
<evidence type="ECO:0000256" key="1">
    <source>
        <dbReference type="ARBA" id="ARBA00009995"/>
    </source>
</evidence>
<evidence type="ECO:0000313" key="5">
    <source>
        <dbReference type="EMBL" id="KAK9215612.1"/>
    </source>
</evidence>
<dbReference type="CDD" id="cd03784">
    <property type="entry name" value="GT1_Gtf-like"/>
    <property type="match status" value="1"/>
</dbReference>
<dbReference type="Pfam" id="PF12937">
    <property type="entry name" value="F-box-like"/>
    <property type="match status" value="1"/>
</dbReference>
<evidence type="ECO:0000259" key="4">
    <source>
        <dbReference type="PROSITE" id="PS50181"/>
    </source>
</evidence>
<protein>
    <recommendedName>
        <fullName evidence="4">F-box domain-containing protein</fullName>
    </recommendedName>
</protein>
<accession>A0AAP0QY77</accession>
<dbReference type="PROSITE" id="PS50181">
    <property type="entry name" value="FBOX"/>
    <property type="match status" value="1"/>
</dbReference>
<dbReference type="FunFam" id="3.40.50.2000:FF:000051">
    <property type="entry name" value="Glycosyltransferase"/>
    <property type="match status" value="1"/>
</dbReference>
<dbReference type="FunFam" id="3.40.50.2000:FF:000054">
    <property type="entry name" value="Glycosyltransferase"/>
    <property type="match status" value="1"/>
</dbReference>
<comment type="similarity">
    <text evidence="1">Belongs to the UDP-glycosyltransferase family.</text>
</comment>
<dbReference type="Gene3D" id="1.20.1280.50">
    <property type="match status" value="1"/>
</dbReference>
<dbReference type="PANTHER" id="PTHR48046">
    <property type="entry name" value="UDP-GLYCOSYLTRANSFERASE 72E1"/>
    <property type="match status" value="1"/>
</dbReference>
<proteinExistence type="inferred from homology"/>
<dbReference type="NCBIfam" id="TIGR01640">
    <property type="entry name" value="F_box_assoc_1"/>
    <property type="match status" value="1"/>
</dbReference>
<evidence type="ECO:0000256" key="2">
    <source>
        <dbReference type="ARBA" id="ARBA00022676"/>
    </source>
</evidence>
<dbReference type="InterPro" id="IPR002213">
    <property type="entry name" value="UDP_glucos_trans"/>
</dbReference>
<dbReference type="InterPro" id="IPR013187">
    <property type="entry name" value="F-box-assoc_dom_typ3"/>
</dbReference>
<dbReference type="SUPFAM" id="SSF81383">
    <property type="entry name" value="F-box domain"/>
    <property type="match status" value="1"/>
</dbReference>
<dbReference type="PROSITE" id="PS00375">
    <property type="entry name" value="UDPGT"/>
    <property type="match status" value="1"/>
</dbReference>
<dbReference type="InterPro" id="IPR035595">
    <property type="entry name" value="UDP_glycos_trans_CS"/>
</dbReference>
<dbReference type="EMBL" id="JBCGBO010000003">
    <property type="protein sequence ID" value="KAK9215612.1"/>
    <property type="molecule type" value="Genomic_DNA"/>
</dbReference>
<dbReference type="SUPFAM" id="SSF53756">
    <property type="entry name" value="UDP-Glycosyltransferase/glycogen phosphorylase"/>
    <property type="match status" value="1"/>
</dbReference>
<keyword evidence="6" id="KW-1185">Reference proteome</keyword>
<keyword evidence="3" id="KW-0808">Transferase</keyword>
<organism evidence="5 6">
    <name type="scientific">Citrus x changshan-huyou</name>
    <dbReference type="NCBI Taxonomy" id="2935761"/>
    <lineage>
        <taxon>Eukaryota</taxon>
        <taxon>Viridiplantae</taxon>
        <taxon>Streptophyta</taxon>
        <taxon>Embryophyta</taxon>
        <taxon>Tracheophyta</taxon>
        <taxon>Spermatophyta</taxon>
        <taxon>Magnoliopsida</taxon>
        <taxon>eudicotyledons</taxon>
        <taxon>Gunneridae</taxon>
        <taxon>Pentapetalae</taxon>
        <taxon>rosids</taxon>
        <taxon>malvids</taxon>
        <taxon>Sapindales</taxon>
        <taxon>Rutaceae</taxon>
        <taxon>Aurantioideae</taxon>
        <taxon>Citrus</taxon>
    </lineage>
</organism>
<name>A0AAP0QY77_9ROSI</name>
<evidence type="ECO:0000256" key="3">
    <source>
        <dbReference type="ARBA" id="ARBA00022679"/>
    </source>
</evidence>
<dbReference type="GO" id="GO:0008194">
    <property type="term" value="F:UDP-glycosyltransferase activity"/>
    <property type="evidence" value="ECO:0007669"/>
    <property type="project" value="InterPro"/>
</dbReference>
<comment type="caution">
    <text evidence="5">The sequence shown here is derived from an EMBL/GenBank/DDBJ whole genome shotgun (WGS) entry which is preliminary data.</text>
</comment>
<sequence length="900" mass="100657">MLDRLPCDIVLQIFSRLPVESLARVKWVCKALLSLTSGPIVANMLASRGPRILILTPSSGLKSLDCSSKTSFTDEDGLIDLDFPPSHNDIGGENTRRYIRLVGACNGLVGVSLCDCPDKNDRNFFLWNPSTGFHKKLPDFLGGSNEETKYMLGFGYDSTINDYKVIIVRETLLFTDRYFYTNHRYSVLETKTDSWREINYDGYCENHHDYSYLYGALPRGYFLNGVLHWLTSTTILALDLTSEKFSNVPMPKVQDQVNFTTLSVLDGCLCLVSNSSRDDRYVELWTMKEYGAQSSWQKLFRVTENYGEITFNTKLRPLCFTTTGDEEEALFFLDNDDELRSLEGIDCINQSISSTWWVSAPRQSLQSIAGWGLSLRSLSRIRPEANLLNKFLWHNMPRMGGSRCFFISVNSFQAMAAESLQPHVAVLPSPGLGHLIPLLEFAKRLVLNHGVHVSFLVITTNEASAAKDKLLRSLPHGLDVVDLPPVDVSAVTSDDMPVVTRLHAIVEESLSKSLKSVLTELCNPNALVIDLFCTQAFEICSQLSIPTYSFVTTSVHFFAFITYLPTLDREVQGEFVDLPEPIKIPGCPPVRPEDLLDQVRNRKIDEYKFFLLHVSRLPLAAGIFLNSWENLEFVPLKAIGEHSFYLQIPTPPIYPIGPLIKQDEPLSASDDECLAWLDKQPPDSVLFAVPGSGGTLTAEQVTEMAWGLEQSKQRFIWVVRMPSDASASATFFNVGSDVNDPKAYLPEGFLQRTRAQGAGMVVPSWAPQVHILRHPSTGGFLSHCGWNSTLESICHGVPMIAWPLYAEQRMNAAMLTAEETGVAVKPEIEPGKKVIGREEIERVVRFVMESEEGKVMRRRVQELKESASRELGDGGSSSDSLASFIKKCKHRSSSNVEVTL</sequence>
<dbReference type="InterPro" id="IPR017451">
    <property type="entry name" value="F-box-assoc_interact_dom"/>
</dbReference>
<dbReference type="Proteomes" id="UP001428341">
    <property type="component" value="Unassembled WGS sequence"/>
</dbReference>
<dbReference type="Gene3D" id="3.40.50.2000">
    <property type="entry name" value="Glycogen Phosphorylase B"/>
    <property type="match status" value="2"/>
</dbReference>
<reference evidence="5 6" key="1">
    <citation type="submission" date="2024-05" db="EMBL/GenBank/DDBJ databases">
        <title>Haplotype-resolved chromosome-level genome assembly of Huyou (Citrus changshanensis).</title>
        <authorList>
            <person name="Miao C."/>
            <person name="Chen W."/>
            <person name="Wu Y."/>
            <person name="Wang L."/>
            <person name="Zhao S."/>
            <person name="Grierson D."/>
            <person name="Xu C."/>
            <person name="Chen K."/>
        </authorList>
    </citation>
    <scope>NUCLEOTIDE SEQUENCE [LARGE SCALE GENOMIC DNA]</scope>
    <source>
        <strain evidence="5">01-14</strain>
        <tissue evidence="5">Leaf</tissue>
    </source>
</reference>
<keyword evidence="2" id="KW-0328">Glycosyltransferase</keyword>
<dbReference type="Pfam" id="PF08268">
    <property type="entry name" value="FBA_3"/>
    <property type="match status" value="1"/>
</dbReference>
<dbReference type="InterPro" id="IPR001810">
    <property type="entry name" value="F-box_dom"/>
</dbReference>
<evidence type="ECO:0000313" key="6">
    <source>
        <dbReference type="Proteomes" id="UP001428341"/>
    </source>
</evidence>
<feature type="domain" description="F-box" evidence="4">
    <location>
        <begin position="1"/>
        <end position="45"/>
    </location>
</feature>
<dbReference type="InterPro" id="IPR036047">
    <property type="entry name" value="F-box-like_dom_sf"/>
</dbReference>